<sequence>MCYLEAFKFTTEAKSWGLKKESALEEFEGKLNHLNEHPGFTTTLYYSQEQFKSSFSFLGIALLFFGLYCVDLVYVTVPYGADLLSASIPKAKKIFVEVIMPEVLGEYFYLKSTMRTEVPPKSLLNQYLRCYCQKESPGSKKNRVLCGRKLQEEEISRILHKIATECTEKDYQALEM</sequence>
<feature type="transmembrane region" description="Helical" evidence="1">
    <location>
        <begin position="55"/>
        <end position="77"/>
    </location>
</feature>
<gene>
    <name evidence="2" type="ORF">DAPPUDRAFT_332523</name>
</gene>
<evidence type="ECO:0000256" key="1">
    <source>
        <dbReference type="SAM" id="Phobius"/>
    </source>
</evidence>
<proteinExistence type="predicted"/>
<dbReference type="AlphaFoldDB" id="E9HQ69"/>
<accession>E9HQ69</accession>
<keyword evidence="3" id="KW-1185">Reference proteome</keyword>
<keyword evidence="1" id="KW-0472">Membrane</keyword>
<dbReference type="HOGENOM" id="CLU_1526719_0_0_1"/>
<evidence type="ECO:0000313" key="3">
    <source>
        <dbReference type="Proteomes" id="UP000000305"/>
    </source>
</evidence>
<organism evidence="2 3">
    <name type="scientific">Daphnia pulex</name>
    <name type="common">Water flea</name>
    <dbReference type="NCBI Taxonomy" id="6669"/>
    <lineage>
        <taxon>Eukaryota</taxon>
        <taxon>Metazoa</taxon>
        <taxon>Ecdysozoa</taxon>
        <taxon>Arthropoda</taxon>
        <taxon>Crustacea</taxon>
        <taxon>Branchiopoda</taxon>
        <taxon>Diplostraca</taxon>
        <taxon>Cladocera</taxon>
        <taxon>Anomopoda</taxon>
        <taxon>Daphniidae</taxon>
        <taxon>Daphnia</taxon>
    </lineage>
</organism>
<dbReference type="PhylomeDB" id="E9HQ69"/>
<dbReference type="EMBL" id="GL732715">
    <property type="protein sequence ID" value="EFX66120.1"/>
    <property type="molecule type" value="Genomic_DNA"/>
</dbReference>
<evidence type="ECO:0000313" key="2">
    <source>
        <dbReference type="EMBL" id="EFX66120.1"/>
    </source>
</evidence>
<keyword evidence="1" id="KW-0812">Transmembrane</keyword>
<name>E9HQ69_DAPPU</name>
<reference evidence="2 3" key="1">
    <citation type="journal article" date="2011" name="Science">
        <title>The ecoresponsive genome of Daphnia pulex.</title>
        <authorList>
            <person name="Colbourne J.K."/>
            <person name="Pfrender M.E."/>
            <person name="Gilbert D."/>
            <person name="Thomas W.K."/>
            <person name="Tucker A."/>
            <person name="Oakley T.H."/>
            <person name="Tokishita S."/>
            <person name="Aerts A."/>
            <person name="Arnold G.J."/>
            <person name="Basu M.K."/>
            <person name="Bauer D.J."/>
            <person name="Caceres C.E."/>
            <person name="Carmel L."/>
            <person name="Casola C."/>
            <person name="Choi J.H."/>
            <person name="Detter J.C."/>
            <person name="Dong Q."/>
            <person name="Dusheyko S."/>
            <person name="Eads B.D."/>
            <person name="Frohlich T."/>
            <person name="Geiler-Samerotte K.A."/>
            <person name="Gerlach D."/>
            <person name="Hatcher P."/>
            <person name="Jogdeo S."/>
            <person name="Krijgsveld J."/>
            <person name="Kriventseva E.V."/>
            <person name="Kultz D."/>
            <person name="Laforsch C."/>
            <person name="Lindquist E."/>
            <person name="Lopez J."/>
            <person name="Manak J.R."/>
            <person name="Muller J."/>
            <person name="Pangilinan J."/>
            <person name="Patwardhan R.P."/>
            <person name="Pitluck S."/>
            <person name="Pritham E.J."/>
            <person name="Rechtsteiner A."/>
            <person name="Rho M."/>
            <person name="Rogozin I.B."/>
            <person name="Sakarya O."/>
            <person name="Salamov A."/>
            <person name="Schaack S."/>
            <person name="Shapiro H."/>
            <person name="Shiga Y."/>
            <person name="Skalitzky C."/>
            <person name="Smith Z."/>
            <person name="Souvorov A."/>
            <person name="Sung W."/>
            <person name="Tang Z."/>
            <person name="Tsuchiya D."/>
            <person name="Tu H."/>
            <person name="Vos H."/>
            <person name="Wang M."/>
            <person name="Wolf Y.I."/>
            <person name="Yamagata H."/>
            <person name="Yamada T."/>
            <person name="Ye Y."/>
            <person name="Shaw J.R."/>
            <person name="Andrews J."/>
            <person name="Crease T.J."/>
            <person name="Tang H."/>
            <person name="Lucas S.M."/>
            <person name="Robertson H.M."/>
            <person name="Bork P."/>
            <person name="Koonin E.V."/>
            <person name="Zdobnov E.M."/>
            <person name="Grigoriev I.V."/>
            <person name="Lynch M."/>
            <person name="Boore J.L."/>
        </authorList>
    </citation>
    <scope>NUCLEOTIDE SEQUENCE [LARGE SCALE GENOMIC DNA]</scope>
</reference>
<protein>
    <submittedName>
        <fullName evidence="2">Uncharacterized protein</fullName>
    </submittedName>
</protein>
<dbReference type="InParanoid" id="E9HQ69"/>
<dbReference type="Proteomes" id="UP000000305">
    <property type="component" value="Unassembled WGS sequence"/>
</dbReference>
<keyword evidence="1" id="KW-1133">Transmembrane helix</keyword>
<dbReference type="KEGG" id="dpx:DAPPUDRAFT_332523"/>